<dbReference type="Pfam" id="PF14246">
    <property type="entry name" value="TetR_C_7"/>
    <property type="match status" value="1"/>
</dbReference>
<dbReference type="SUPFAM" id="SSF48498">
    <property type="entry name" value="Tetracyclin repressor-like, C-terminal domain"/>
    <property type="match status" value="1"/>
</dbReference>
<evidence type="ECO:0000256" key="1">
    <source>
        <dbReference type="ARBA" id="ARBA00023125"/>
    </source>
</evidence>
<dbReference type="SUPFAM" id="SSF46689">
    <property type="entry name" value="Homeodomain-like"/>
    <property type="match status" value="1"/>
</dbReference>
<gene>
    <name evidence="4" type="ordered locus">Smlt3169</name>
</gene>
<dbReference type="PANTHER" id="PTHR30055">
    <property type="entry name" value="HTH-TYPE TRANSCRIPTIONAL REGULATOR RUTR"/>
    <property type="match status" value="1"/>
</dbReference>
<dbReference type="InterPro" id="IPR050109">
    <property type="entry name" value="HTH-type_TetR-like_transc_reg"/>
</dbReference>
<organism evidence="4 5">
    <name type="scientific">Stenotrophomonas maltophilia (strain K279a)</name>
    <dbReference type="NCBI Taxonomy" id="522373"/>
    <lineage>
        <taxon>Bacteria</taxon>
        <taxon>Pseudomonadati</taxon>
        <taxon>Pseudomonadota</taxon>
        <taxon>Gammaproteobacteria</taxon>
        <taxon>Lysobacterales</taxon>
        <taxon>Lysobacteraceae</taxon>
        <taxon>Stenotrophomonas</taxon>
        <taxon>Stenotrophomonas maltophilia group</taxon>
    </lineage>
</organism>
<dbReference type="PROSITE" id="PS50977">
    <property type="entry name" value="HTH_TETR_2"/>
    <property type="match status" value="1"/>
</dbReference>
<dbReference type="EnsemblBacteria" id="CAQ46612">
    <property type="protein sequence ID" value="CAQ46612"/>
    <property type="gene ID" value="Smlt3169"/>
</dbReference>
<dbReference type="AlphaFoldDB" id="B2FLA5"/>
<dbReference type="InterPro" id="IPR009057">
    <property type="entry name" value="Homeodomain-like_sf"/>
</dbReference>
<evidence type="ECO:0000313" key="4">
    <source>
        <dbReference type="EMBL" id="CAQ46612.1"/>
    </source>
</evidence>
<dbReference type="eggNOG" id="COG1309">
    <property type="taxonomic scope" value="Bacteria"/>
</dbReference>
<dbReference type="Gene3D" id="1.10.10.60">
    <property type="entry name" value="Homeodomain-like"/>
    <property type="match status" value="1"/>
</dbReference>
<dbReference type="EMBL" id="AM743169">
    <property type="protein sequence ID" value="CAQ46612.1"/>
    <property type="molecule type" value="Genomic_DNA"/>
</dbReference>
<dbReference type="InterPro" id="IPR036271">
    <property type="entry name" value="Tet_transcr_reg_TetR-rel_C_sf"/>
</dbReference>
<protein>
    <submittedName>
        <fullName evidence="4">TetR family transcriptional regulator</fullName>
    </submittedName>
</protein>
<dbReference type="PRINTS" id="PR00455">
    <property type="entry name" value="HTHTETR"/>
</dbReference>
<dbReference type="Proteomes" id="UP000008840">
    <property type="component" value="Chromosome"/>
</dbReference>
<dbReference type="Pfam" id="PF00440">
    <property type="entry name" value="TetR_N"/>
    <property type="match status" value="1"/>
</dbReference>
<dbReference type="KEGG" id="sml:Smlt3169"/>
<dbReference type="GO" id="GO:0003700">
    <property type="term" value="F:DNA-binding transcription factor activity"/>
    <property type="evidence" value="ECO:0007669"/>
    <property type="project" value="TreeGrafter"/>
</dbReference>
<keyword evidence="1 2" id="KW-0238">DNA-binding</keyword>
<dbReference type="PANTHER" id="PTHR30055:SF146">
    <property type="entry name" value="HTH-TYPE TRANSCRIPTIONAL DUAL REGULATOR CECR"/>
    <property type="match status" value="1"/>
</dbReference>
<evidence type="ECO:0000256" key="2">
    <source>
        <dbReference type="PROSITE-ProRule" id="PRU00335"/>
    </source>
</evidence>
<name>B2FLA5_STRMK</name>
<keyword evidence="5" id="KW-1185">Reference proteome</keyword>
<proteinExistence type="predicted"/>
<feature type="domain" description="HTH tetR-type" evidence="3">
    <location>
        <begin position="25"/>
        <end position="84"/>
    </location>
</feature>
<dbReference type="Gene3D" id="1.10.357.10">
    <property type="entry name" value="Tetracycline Repressor, domain 2"/>
    <property type="match status" value="1"/>
</dbReference>
<dbReference type="GO" id="GO:0000976">
    <property type="term" value="F:transcription cis-regulatory region binding"/>
    <property type="evidence" value="ECO:0007669"/>
    <property type="project" value="TreeGrafter"/>
</dbReference>
<reference evidence="4 5" key="1">
    <citation type="journal article" date="2008" name="Genome Biol.">
        <title>The complete genome, comparative and functional analysis of Stenotrophomonas maltophilia reveals an organism heavily shielded by drug resistance determinants.</title>
        <authorList>
            <person name="Crossman L.C."/>
            <person name="Gould V.C."/>
            <person name="Dow J.M."/>
            <person name="Vernikos G.S."/>
            <person name="Okazaki A."/>
            <person name="Sebaihia M."/>
            <person name="Saunders D."/>
            <person name="Arrowsmith C."/>
            <person name="Carver T."/>
            <person name="Peters N."/>
            <person name="Adlem E."/>
            <person name="Kerhornou A."/>
            <person name="Lord A."/>
            <person name="Murphy L."/>
            <person name="Seeger K."/>
            <person name="Squares R."/>
            <person name="Rutter S."/>
            <person name="Quail M.A."/>
            <person name="Rajandream M.A."/>
            <person name="Harris D."/>
            <person name="Churcher C."/>
            <person name="Bentley S.D."/>
            <person name="Parkhill J."/>
            <person name="Thomson N.R."/>
            <person name="Avison M.B."/>
        </authorList>
    </citation>
    <scope>NUCLEOTIDE SEQUENCE [LARGE SCALE GENOMIC DNA]</scope>
    <source>
        <strain evidence="4 5">K279a</strain>
    </source>
</reference>
<accession>B2FLA5</accession>
<sequence length="232" mass="26366">MRFHNPELDGIVHRVNPAYLPVALDARDERVFDAVRELLAQQGMQMSMEAVAQHAGCSKQTLYSRYGSKQELLRRVMQRHVGHATGAMVRALRTDDLRASLLQFATDFLEHFNQPHVGQACRLIAADAAQFPEEARTLYRHGAGALTLHLAEWIETVCMRGQLQHDDPHFMAELLLSMIAGQDFDKQRFHTPHRDDARLRRRWAEFSVDSFLRAFAPQPSPAPSSNQPRSSS</sequence>
<evidence type="ECO:0000259" key="3">
    <source>
        <dbReference type="PROSITE" id="PS50977"/>
    </source>
</evidence>
<evidence type="ECO:0000313" key="5">
    <source>
        <dbReference type="Proteomes" id="UP000008840"/>
    </source>
</evidence>
<dbReference type="InterPro" id="IPR039536">
    <property type="entry name" value="TetR_C_Proteobacteria"/>
</dbReference>
<feature type="DNA-binding region" description="H-T-H motif" evidence="2">
    <location>
        <begin position="47"/>
        <end position="66"/>
    </location>
</feature>
<dbReference type="InterPro" id="IPR001647">
    <property type="entry name" value="HTH_TetR"/>
</dbReference>
<dbReference type="HOGENOM" id="CLU_069356_27_0_6"/>